<name>A0A210QDI9_MIZYE</name>
<dbReference type="SMART" id="SM00289">
    <property type="entry name" value="WR1"/>
    <property type="match status" value="5"/>
</dbReference>
<dbReference type="AlphaFoldDB" id="A0A210QDI9"/>
<feature type="chain" id="PRO_5012351979" evidence="1">
    <location>
        <begin position="19"/>
        <end position="520"/>
    </location>
</feature>
<dbReference type="EMBL" id="NEDP02004093">
    <property type="protein sequence ID" value="OWF46761.1"/>
    <property type="molecule type" value="Genomic_DNA"/>
</dbReference>
<keyword evidence="1" id="KW-0732">Signal</keyword>
<protein>
    <submittedName>
        <fullName evidence="2">Uncharacterized protein</fullName>
    </submittedName>
</protein>
<organism evidence="2 3">
    <name type="scientific">Mizuhopecten yessoensis</name>
    <name type="common">Japanese scallop</name>
    <name type="synonym">Patinopecten yessoensis</name>
    <dbReference type="NCBI Taxonomy" id="6573"/>
    <lineage>
        <taxon>Eukaryota</taxon>
        <taxon>Metazoa</taxon>
        <taxon>Spiralia</taxon>
        <taxon>Lophotrochozoa</taxon>
        <taxon>Mollusca</taxon>
        <taxon>Bivalvia</taxon>
        <taxon>Autobranchia</taxon>
        <taxon>Pteriomorphia</taxon>
        <taxon>Pectinida</taxon>
        <taxon>Pectinoidea</taxon>
        <taxon>Pectinidae</taxon>
        <taxon>Mizuhopecten</taxon>
    </lineage>
</organism>
<sequence>MDYFGLVLLMLYAAGTGAQYNPNHAHRQCTRLSHMPCCPHGYPMPRIRCPMARCPPGFSCHTHVVNRWGVCCRATLTINQIRNTVNRNTGIARQMPSVAGPMPGVMPTCTRQSNLPCCQYGQPVGGIDCQVRRCSTGTTCFTHTTGQWAVCCPMSQQQTSRTVVMVAGPMGIGSPSPVMIAGPGFSPGAAPTGPTIPQETQIINMSPSSCSSSSPTACCPNAMPIPGSNCRFEACRSGSTCNVHETDAWAVCCPAPRQRQIEPRPTSCSRTNNVACCEAGQPLTGIQCRVQACPPGYFCNSHFNNRWAVCCQGPNTVVTPQTCSVNDAQACCPRGAIVHGTQCRTRPCLSNQFCHSNPEGRWAVCCLESSATPPGVPPVPIPGPPCTASSPTPCCSLGEPLNRAQCRTRGCPAGYTCNGSMAGWTACCPTELPPKGVPLSNNASSRIVHPGSSATPTSRMRGQCAVRRTWTLPLRSLLDLCHPPNAVDEMSSPAVPLDDPYRGSTAGHRAVLLATFVLDT</sequence>
<comment type="caution">
    <text evidence="2">The sequence shown here is derived from an EMBL/GenBank/DDBJ whole genome shotgun (WGS) entry which is preliminary data.</text>
</comment>
<proteinExistence type="predicted"/>
<evidence type="ECO:0000313" key="2">
    <source>
        <dbReference type="EMBL" id="OWF46761.1"/>
    </source>
</evidence>
<evidence type="ECO:0000313" key="3">
    <source>
        <dbReference type="Proteomes" id="UP000242188"/>
    </source>
</evidence>
<dbReference type="Proteomes" id="UP000242188">
    <property type="component" value="Unassembled WGS sequence"/>
</dbReference>
<gene>
    <name evidence="2" type="ORF">KP79_PYT18873</name>
</gene>
<feature type="signal peptide" evidence="1">
    <location>
        <begin position="1"/>
        <end position="18"/>
    </location>
</feature>
<evidence type="ECO:0000256" key="1">
    <source>
        <dbReference type="SAM" id="SignalP"/>
    </source>
</evidence>
<accession>A0A210QDI9</accession>
<dbReference type="InterPro" id="IPR006150">
    <property type="entry name" value="Cys_repeat_1"/>
</dbReference>
<dbReference type="OrthoDB" id="6131294at2759"/>
<reference evidence="2 3" key="1">
    <citation type="journal article" date="2017" name="Nat. Ecol. Evol.">
        <title>Scallop genome provides insights into evolution of bilaterian karyotype and development.</title>
        <authorList>
            <person name="Wang S."/>
            <person name="Zhang J."/>
            <person name="Jiao W."/>
            <person name="Li J."/>
            <person name="Xun X."/>
            <person name="Sun Y."/>
            <person name="Guo X."/>
            <person name="Huan P."/>
            <person name="Dong B."/>
            <person name="Zhang L."/>
            <person name="Hu X."/>
            <person name="Sun X."/>
            <person name="Wang J."/>
            <person name="Zhao C."/>
            <person name="Wang Y."/>
            <person name="Wang D."/>
            <person name="Huang X."/>
            <person name="Wang R."/>
            <person name="Lv J."/>
            <person name="Li Y."/>
            <person name="Zhang Z."/>
            <person name="Liu B."/>
            <person name="Lu W."/>
            <person name="Hui Y."/>
            <person name="Liang J."/>
            <person name="Zhou Z."/>
            <person name="Hou R."/>
            <person name="Li X."/>
            <person name="Liu Y."/>
            <person name="Li H."/>
            <person name="Ning X."/>
            <person name="Lin Y."/>
            <person name="Zhao L."/>
            <person name="Xing Q."/>
            <person name="Dou J."/>
            <person name="Li Y."/>
            <person name="Mao J."/>
            <person name="Guo H."/>
            <person name="Dou H."/>
            <person name="Li T."/>
            <person name="Mu C."/>
            <person name="Jiang W."/>
            <person name="Fu Q."/>
            <person name="Fu X."/>
            <person name="Miao Y."/>
            <person name="Liu J."/>
            <person name="Yu Q."/>
            <person name="Li R."/>
            <person name="Liao H."/>
            <person name="Li X."/>
            <person name="Kong Y."/>
            <person name="Jiang Z."/>
            <person name="Chourrout D."/>
            <person name="Li R."/>
            <person name="Bao Z."/>
        </authorList>
    </citation>
    <scope>NUCLEOTIDE SEQUENCE [LARGE SCALE GENOMIC DNA]</scope>
    <source>
        <strain evidence="2 3">PY_sf001</strain>
    </source>
</reference>
<keyword evidence="3" id="KW-1185">Reference proteome</keyword>